<evidence type="ECO:0000256" key="4">
    <source>
        <dbReference type="ARBA" id="ARBA00023163"/>
    </source>
</evidence>
<dbReference type="HOGENOM" id="CLU_039613_6_5_6"/>
<evidence type="ECO:0000259" key="5">
    <source>
        <dbReference type="PROSITE" id="PS50931"/>
    </source>
</evidence>
<dbReference type="SUPFAM" id="SSF46785">
    <property type="entry name" value="Winged helix' DNA-binding domain"/>
    <property type="match status" value="1"/>
</dbReference>
<feature type="domain" description="HTH lysR-type" evidence="5">
    <location>
        <begin position="1"/>
        <end position="58"/>
    </location>
</feature>
<organism evidence="6 7">
    <name type="scientific">Paraglaciecola psychrophila 170</name>
    <dbReference type="NCBI Taxonomy" id="1129794"/>
    <lineage>
        <taxon>Bacteria</taxon>
        <taxon>Pseudomonadati</taxon>
        <taxon>Pseudomonadota</taxon>
        <taxon>Gammaproteobacteria</taxon>
        <taxon>Alteromonadales</taxon>
        <taxon>Alteromonadaceae</taxon>
        <taxon>Paraglaciecola</taxon>
    </lineage>
</organism>
<dbReference type="InterPro" id="IPR036390">
    <property type="entry name" value="WH_DNA-bd_sf"/>
</dbReference>
<dbReference type="GO" id="GO:0005829">
    <property type="term" value="C:cytosol"/>
    <property type="evidence" value="ECO:0007669"/>
    <property type="project" value="TreeGrafter"/>
</dbReference>
<keyword evidence="3" id="KW-0238">DNA-binding</keyword>
<proteinExistence type="inferred from homology"/>
<dbReference type="InterPro" id="IPR050950">
    <property type="entry name" value="HTH-type_LysR_regulators"/>
</dbReference>
<dbReference type="PROSITE" id="PS50931">
    <property type="entry name" value="HTH_LYSR"/>
    <property type="match status" value="1"/>
</dbReference>
<dbReference type="RefSeq" id="WP_007641711.1">
    <property type="nucleotide sequence ID" value="NC_020514.1"/>
</dbReference>
<dbReference type="Proteomes" id="UP000011864">
    <property type="component" value="Chromosome"/>
</dbReference>
<dbReference type="FunFam" id="1.10.10.10:FF:000001">
    <property type="entry name" value="LysR family transcriptional regulator"/>
    <property type="match status" value="1"/>
</dbReference>
<keyword evidence="4" id="KW-0804">Transcription</keyword>
<sequence>MNSKQLQYFLATAEQGSIAAAAKHLDVAQPAISLQLTNLEHELKIKLLERDFRGVKLTDAGNRFEQHARIIMEKIQAAKTDLIGEQAECKGKVVVGLNQSSCNVLSVALLNELEHRFTDIELSFKIGPFDMIENWLAEDQIDIAVCHKPITKNGISDALPLIREDINLYISPHPQNPSYSELAMHSSIPFVELQYYDIFLPDKQDTLTIMLTKQANKSGITLKSKAAFGQLMTTLHYVTQGLGLVICPSSAVFHLESCKQLRVINIIQPSLQRDVFLQLAHKKQHEPAAMAVFELLREITALSHDNKNWRGTLLDRKYAIPSVNNIETLVTG</sequence>
<keyword evidence="2" id="KW-0805">Transcription regulation</keyword>
<dbReference type="CDD" id="cd05466">
    <property type="entry name" value="PBP2_LTTR_substrate"/>
    <property type="match status" value="1"/>
</dbReference>
<dbReference type="Pfam" id="PF00126">
    <property type="entry name" value="HTH_1"/>
    <property type="match status" value="1"/>
</dbReference>
<dbReference type="AlphaFoldDB" id="K6Z3A2"/>
<dbReference type="STRING" id="1129794.C427_3117"/>
<reference evidence="6 7" key="1">
    <citation type="journal article" date="2013" name="Genome Announc.">
        <title>Complete Genome Sequence of Glaciecola psychrophila Strain 170T.</title>
        <authorList>
            <person name="Yin J."/>
            <person name="Chen J."/>
            <person name="Liu G."/>
            <person name="Yu Y."/>
            <person name="Song L."/>
            <person name="Wang X."/>
            <person name="Qu X."/>
        </authorList>
    </citation>
    <scope>NUCLEOTIDE SEQUENCE [LARGE SCALE GENOMIC DNA]</scope>
    <source>
        <strain evidence="6 7">170</strain>
    </source>
</reference>
<evidence type="ECO:0000313" key="6">
    <source>
        <dbReference type="EMBL" id="AGH45226.1"/>
    </source>
</evidence>
<dbReference type="SUPFAM" id="SSF53850">
    <property type="entry name" value="Periplasmic binding protein-like II"/>
    <property type="match status" value="1"/>
</dbReference>
<gene>
    <name evidence="6" type="ORF">C427_3117</name>
</gene>
<dbReference type="GO" id="GO:0003700">
    <property type="term" value="F:DNA-binding transcription factor activity"/>
    <property type="evidence" value="ECO:0007669"/>
    <property type="project" value="InterPro"/>
</dbReference>
<dbReference type="PRINTS" id="PR00039">
    <property type="entry name" value="HTHLYSR"/>
</dbReference>
<accession>K6Z3A2</accession>
<dbReference type="InterPro" id="IPR005119">
    <property type="entry name" value="LysR_subst-bd"/>
</dbReference>
<dbReference type="KEGG" id="gps:C427_3117"/>
<dbReference type="Gene3D" id="3.40.190.290">
    <property type="match status" value="1"/>
</dbReference>
<dbReference type="InterPro" id="IPR000847">
    <property type="entry name" value="LysR_HTH_N"/>
</dbReference>
<dbReference type="PATRIC" id="fig|1129794.4.peg.3100"/>
<dbReference type="GO" id="GO:0003677">
    <property type="term" value="F:DNA binding"/>
    <property type="evidence" value="ECO:0007669"/>
    <property type="project" value="UniProtKB-KW"/>
</dbReference>
<dbReference type="eggNOG" id="COG0583">
    <property type="taxonomic scope" value="Bacteria"/>
</dbReference>
<comment type="similarity">
    <text evidence="1">Belongs to the LysR transcriptional regulatory family.</text>
</comment>
<keyword evidence="7" id="KW-1185">Reference proteome</keyword>
<protein>
    <submittedName>
        <fullName evidence="6">LysR family transcriptional regulator</fullName>
    </submittedName>
</protein>
<evidence type="ECO:0000256" key="2">
    <source>
        <dbReference type="ARBA" id="ARBA00023015"/>
    </source>
</evidence>
<evidence type="ECO:0000256" key="3">
    <source>
        <dbReference type="ARBA" id="ARBA00023125"/>
    </source>
</evidence>
<dbReference type="Pfam" id="PF03466">
    <property type="entry name" value="LysR_substrate"/>
    <property type="match status" value="1"/>
</dbReference>
<dbReference type="PANTHER" id="PTHR30419">
    <property type="entry name" value="HTH-TYPE TRANSCRIPTIONAL REGULATOR YBHD"/>
    <property type="match status" value="1"/>
</dbReference>
<dbReference type="EMBL" id="CP003837">
    <property type="protein sequence ID" value="AGH45226.1"/>
    <property type="molecule type" value="Genomic_DNA"/>
</dbReference>
<dbReference type="Gene3D" id="1.10.10.10">
    <property type="entry name" value="Winged helix-like DNA-binding domain superfamily/Winged helix DNA-binding domain"/>
    <property type="match status" value="1"/>
</dbReference>
<dbReference type="OrthoDB" id="9803735at2"/>
<evidence type="ECO:0000313" key="7">
    <source>
        <dbReference type="Proteomes" id="UP000011864"/>
    </source>
</evidence>
<name>K6Z3A2_9ALTE</name>
<dbReference type="InterPro" id="IPR036388">
    <property type="entry name" value="WH-like_DNA-bd_sf"/>
</dbReference>
<evidence type="ECO:0000256" key="1">
    <source>
        <dbReference type="ARBA" id="ARBA00009437"/>
    </source>
</evidence>